<dbReference type="AlphaFoldDB" id="A0A4U5NNN7"/>
<feature type="domain" description="WRKY" evidence="8">
    <location>
        <begin position="252"/>
        <end position="316"/>
    </location>
</feature>
<dbReference type="PANTHER" id="PTHR31221">
    <property type="entry name" value="WRKY TRANSCRIPTION FACTOR PROTEIN 1-RELATED"/>
    <property type="match status" value="1"/>
</dbReference>
<gene>
    <name evidence="9" type="ORF">D5086_0000248780</name>
</gene>
<dbReference type="PANTHER" id="PTHR31221:SF1">
    <property type="entry name" value="WRKY TRANSCRIPTION FACTOR 33-RELATED"/>
    <property type="match status" value="1"/>
</dbReference>
<keyword evidence="6" id="KW-0539">Nucleus</keyword>
<reference evidence="9" key="1">
    <citation type="submission" date="2018-10" db="EMBL/GenBank/DDBJ databases">
        <title>Population genomic analysis revealed the cold adaptation of white poplar.</title>
        <authorList>
            <person name="Liu Y.-J."/>
        </authorList>
    </citation>
    <scope>NUCLEOTIDE SEQUENCE [LARGE SCALE GENOMIC DNA]</scope>
    <source>
        <strain evidence="9">PAL-ZL1</strain>
    </source>
</reference>
<feature type="region of interest" description="Disordered" evidence="7">
    <location>
        <begin position="1"/>
        <end position="23"/>
    </location>
</feature>
<feature type="compositionally biased region" description="Basic and acidic residues" evidence="7">
    <location>
        <begin position="252"/>
        <end position="262"/>
    </location>
</feature>
<keyword evidence="3" id="KW-0805">Transcription regulation</keyword>
<dbReference type="FunFam" id="2.20.25.80:FF:000001">
    <property type="entry name" value="WRKY transcription factor 33"/>
    <property type="match status" value="1"/>
</dbReference>
<evidence type="ECO:0000256" key="1">
    <source>
        <dbReference type="ARBA" id="ARBA00004123"/>
    </source>
</evidence>
<dbReference type="InterPro" id="IPR036576">
    <property type="entry name" value="WRKY_dom_sf"/>
</dbReference>
<feature type="region of interest" description="Disordered" evidence="7">
    <location>
        <begin position="47"/>
        <end position="92"/>
    </location>
</feature>
<dbReference type="InterPro" id="IPR003657">
    <property type="entry name" value="WRKY_dom"/>
</dbReference>
<protein>
    <submittedName>
        <fullName evidence="9">WRKY transcription factor 1</fullName>
    </submittedName>
</protein>
<feature type="compositionally biased region" description="Polar residues" evidence="7">
    <location>
        <begin position="166"/>
        <end position="189"/>
    </location>
</feature>
<accession>A0A4U5NNN7</accession>
<dbReference type="EMBL" id="RCHU01000951">
    <property type="protein sequence ID" value="TKR85319.1"/>
    <property type="molecule type" value="Genomic_DNA"/>
</dbReference>
<feature type="region of interest" description="Disordered" evidence="7">
    <location>
        <begin position="231"/>
        <end position="286"/>
    </location>
</feature>
<dbReference type="Gene3D" id="2.20.25.80">
    <property type="entry name" value="WRKY domain"/>
    <property type="match status" value="2"/>
</dbReference>
<comment type="caution">
    <text evidence="9">The sequence shown here is derived from an EMBL/GenBank/DDBJ whole genome shotgun (WGS) entry which is preliminary data.</text>
</comment>
<feature type="domain" description="WRKY" evidence="8">
    <location>
        <begin position="425"/>
        <end position="490"/>
    </location>
</feature>
<feature type="compositionally biased region" description="Polar residues" evidence="7">
    <location>
        <begin position="315"/>
        <end position="328"/>
    </location>
</feature>
<organism evidence="9">
    <name type="scientific">Populus alba</name>
    <name type="common">White poplar</name>
    <dbReference type="NCBI Taxonomy" id="43335"/>
    <lineage>
        <taxon>Eukaryota</taxon>
        <taxon>Viridiplantae</taxon>
        <taxon>Streptophyta</taxon>
        <taxon>Embryophyta</taxon>
        <taxon>Tracheophyta</taxon>
        <taxon>Spermatophyta</taxon>
        <taxon>Magnoliopsida</taxon>
        <taxon>eudicotyledons</taxon>
        <taxon>Gunneridae</taxon>
        <taxon>Pentapetalae</taxon>
        <taxon>rosids</taxon>
        <taxon>fabids</taxon>
        <taxon>Malpighiales</taxon>
        <taxon>Salicaceae</taxon>
        <taxon>Saliceae</taxon>
        <taxon>Populus</taxon>
    </lineage>
</organism>
<name>A0A4U5NNN7_POPAL</name>
<keyword evidence="5" id="KW-0804">Transcription</keyword>
<keyword evidence="2" id="KW-0677">Repeat</keyword>
<evidence type="ECO:0000256" key="4">
    <source>
        <dbReference type="ARBA" id="ARBA00023125"/>
    </source>
</evidence>
<dbReference type="GO" id="GO:0043565">
    <property type="term" value="F:sequence-specific DNA binding"/>
    <property type="evidence" value="ECO:0007669"/>
    <property type="project" value="InterPro"/>
</dbReference>
<proteinExistence type="predicted"/>
<feature type="compositionally biased region" description="Polar residues" evidence="7">
    <location>
        <begin position="231"/>
        <end position="251"/>
    </location>
</feature>
<dbReference type="FunFam" id="2.20.25.80:FF:000006">
    <property type="entry name" value="WRKY transcription factor"/>
    <property type="match status" value="1"/>
</dbReference>
<sequence length="595" mass="65317">MAASSGSLDTSGNSHPQSSNNYFSFSTNSSNHYPFMTSSSFTDLLASNDEEPINNNTGNSKLADRIAERTGSGVPKFKSTPPPSLPLSPPPVSPSYYFAIPPGLSPTELLDSPVLLNPSNILPSPTTGTFPGQGLNWKSSSGNIQQNVKKEDRSFSDFSFQPPARPSTTSSAMFQSSNSTVQPGQQHTWGFQEPAKQDEFVSGKSNMVKMEYNSNSIKSFSPEIAAIQANPQSNNGFQSDHGNQPQQYQSVREQKRSDDGYNWRKYGQKQVKGSENPRSYYKCTFPNCPTKKKVERSLDGQITEIVYKGSHNHAKPQSTRRSSSTGSNPAMIPAPNSNSNEIQDQSYVTHGNGQMDSSVATPDNSSISIGDDDFDSQKSKSVGGEDLDEDEPDAKRWKRERENEGISAPGSRTVREPRVVVQTTSDIDILDDGYRWRKYGQKVVKGNPNPRSYYKCTFQGCPVRKHVERASHDLRAVITTYEGKHNHDVPAARGSGSRSLQDHSNNGNNNAAMATRPSTVNHASNNPVNNPIRNQRAPPTATSEGDMPFTLEMLQSPGSFGFSGFGNLMGSYMNQSSTDEVLSRAKRELEVESFW</sequence>
<feature type="region of interest" description="Disordered" evidence="7">
    <location>
        <begin position="151"/>
        <end position="194"/>
    </location>
</feature>
<evidence type="ECO:0000256" key="7">
    <source>
        <dbReference type="SAM" id="MobiDB-lite"/>
    </source>
</evidence>
<evidence type="ECO:0000259" key="8">
    <source>
        <dbReference type="PROSITE" id="PS50811"/>
    </source>
</evidence>
<evidence type="ECO:0000313" key="9">
    <source>
        <dbReference type="EMBL" id="TKR85319.1"/>
    </source>
</evidence>
<dbReference type="SUPFAM" id="SSF118290">
    <property type="entry name" value="WRKY DNA-binding domain"/>
    <property type="match status" value="2"/>
</dbReference>
<comment type="subcellular location">
    <subcellularLocation>
        <location evidence="1">Nucleus</location>
    </subcellularLocation>
</comment>
<evidence type="ECO:0000256" key="6">
    <source>
        <dbReference type="ARBA" id="ARBA00023242"/>
    </source>
</evidence>
<keyword evidence="4" id="KW-0238">DNA-binding</keyword>
<evidence type="ECO:0000256" key="5">
    <source>
        <dbReference type="ARBA" id="ARBA00023163"/>
    </source>
</evidence>
<dbReference type="GO" id="GO:0005634">
    <property type="term" value="C:nucleus"/>
    <property type="evidence" value="ECO:0007669"/>
    <property type="project" value="UniProtKB-SubCell"/>
</dbReference>
<evidence type="ECO:0000256" key="2">
    <source>
        <dbReference type="ARBA" id="ARBA00022737"/>
    </source>
</evidence>
<feature type="compositionally biased region" description="Polar residues" evidence="7">
    <location>
        <begin position="1"/>
        <end position="17"/>
    </location>
</feature>
<dbReference type="GO" id="GO:0003700">
    <property type="term" value="F:DNA-binding transcription factor activity"/>
    <property type="evidence" value="ECO:0007669"/>
    <property type="project" value="InterPro"/>
</dbReference>
<dbReference type="SMART" id="SM00774">
    <property type="entry name" value="WRKY"/>
    <property type="match status" value="2"/>
</dbReference>
<feature type="compositionally biased region" description="Basic and acidic residues" evidence="7">
    <location>
        <begin position="393"/>
        <end position="404"/>
    </location>
</feature>
<feature type="compositionally biased region" description="Polar residues" evidence="7">
    <location>
        <begin position="335"/>
        <end position="362"/>
    </location>
</feature>
<feature type="region of interest" description="Disordered" evidence="7">
    <location>
        <begin position="481"/>
        <end position="545"/>
    </location>
</feature>
<dbReference type="InterPro" id="IPR044810">
    <property type="entry name" value="WRKY_plant"/>
</dbReference>
<feature type="compositionally biased region" description="Polar residues" evidence="7">
    <location>
        <begin position="496"/>
        <end position="533"/>
    </location>
</feature>
<evidence type="ECO:0000256" key="3">
    <source>
        <dbReference type="ARBA" id="ARBA00023015"/>
    </source>
</evidence>
<feature type="compositionally biased region" description="Pro residues" evidence="7">
    <location>
        <begin position="80"/>
        <end position="92"/>
    </location>
</feature>
<dbReference type="PROSITE" id="PS50811">
    <property type="entry name" value="WRKY"/>
    <property type="match status" value="2"/>
</dbReference>
<dbReference type="STRING" id="43335.A0A4U5NNN7"/>
<dbReference type="Pfam" id="PF03106">
    <property type="entry name" value="WRKY"/>
    <property type="match status" value="2"/>
</dbReference>
<feature type="region of interest" description="Disordered" evidence="7">
    <location>
        <begin position="306"/>
        <end position="412"/>
    </location>
</feature>